<dbReference type="Pfam" id="PF13424">
    <property type="entry name" value="TPR_12"/>
    <property type="match status" value="2"/>
</dbReference>
<dbReference type="GO" id="GO:0016301">
    <property type="term" value="F:kinase activity"/>
    <property type="evidence" value="ECO:0007669"/>
    <property type="project" value="UniProtKB-KW"/>
</dbReference>
<dbReference type="PROSITE" id="PS50011">
    <property type="entry name" value="PROTEIN_KINASE_DOM"/>
    <property type="match status" value="1"/>
</dbReference>
<gene>
    <name evidence="8" type="ORF">POL58_39105</name>
</gene>
<evidence type="ECO:0000256" key="4">
    <source>
        <dbReference type="ARBA" id="ARBA00022840"/>
    </source>
</evidence>
<sequence>MSEASPDPASIGPFSVVRKLGEGAMGVVFEGYDRKLERKVALKLVRKKLLNEAAVRERMTREAQAMARLSNPHVVQVYQVGEHDGGIYVAMEYVEGETLSEWLKSATRPWQLILRTVCDAGRGLAAAHSAGLVHRDFKPENVLVDASGRARVLDFGLVQSEGAADEQAERATRGASLEHELAVTTTGTASPQVTHATAAATEPVERSNALRWSIRLTQMGNVLGTPAYMSPEQHFGRPAGPTSDQFSFSITLYEALYGVRPFNGDSWAAIRMQVQDGLVPPPPLESPVPRRLFKVLQRGLALEPEARWPSLAAMIAAIEHDPLRAPLRIAAVAGLIGVASVASYAMAKSQAEDEQRCAGEAGQIAGVWDPARESAVARAFDATHLPYAADTAARVKLRLDTYSRAWLDARRKACEEQVRTHSTRLMDLRIACLDRRKARLAALVDVLAAADKGVVENAVQAVAALPSLRACSDTDDLLAVSQPDDPEVAQRVAALQGQLARADALDNTARYAEGLQLVSEVRSEAASLGYAPLKAEAALSDGRLKMAAVGGAEAEAALAEAVRLGIANDMYAVAAEAAIIRLYIVGNDLGRPLEAEAGALFVEALVQRARGDDQLTALFHNNLGTIHDDAGKDVEVARRDYEAALTALRRREGTHPLEAIIQHNLGIMYMNNARLEAARDHFEHARDLFTSILGAAHPLNAHPLTGLGDIDVRRSAYAEAMPSYLQSIALIESTYGTEHRYLIEPLVGLGKVYEHTGRSVEAEQHYAKAVRIAERTDTRGESVADAFAGLAELAAASGLLPQARELYERAVSAFEAALGTDSERAARAARRAGELADAAGQRDAAREWFERVLAKKPDQPGVAGERAVASLRLAQLHAERGERAVRVCELARAAEGGLAATDRLHEEAREVARRTCD</sequence>
<dbReference type="InterPro" id="IPR019734">
    <property type="entry name" value="TPR_rpt"/>
</dbReference>
<accession>A0ABT5BI35</accession>
<dbReference type="PANTHER" id="PTHR43289">
    <property type="entry name" value="MITOGEN-ACTIVATED PROTEIN KINASE KINASE KINASE 20-RELATED"/>
    <property type="match status" value="1"/>
</dbReference>
<evidence type="ECO:0000259" key="7">
    <source>
        <dbReference type="PROSITE" id="PS50011"/>
    </source>
</evidence>
<feature type="binding site" evidence="6">
    <location>
        <position position="47"/>
    </location>
    <ligand>
        <name>ATP</name>
        <dbReference type="ChEBI" id="CHEBI:30616"/>
    </ligand>
</feature>
<dbReference type="Proteomes" id="UP001217838">
    <property type="component" value="Unassembled WGS sequence"/>
</dbReference>
<evidence type="ECO:0000256" key="6">
    <source>
        <dbReference type="PROSITE-ProRule" id="PRU10141"/>
    </source>
</evidence>
<dbReference type="PROSITE" id="PS00107">
    <property type="entry name" value="PROTEIN_KINASE_ATP"/>
    <property type="match status" value="1"/>
</dbReference>
<organism evidence="8 9">
    <name type="scientific">Nannocystis radixulma</name>
    <dbReference type="NCBI Taxonomy" id="2995305"/>
    <lineage>
        <taxon>Bacteria</taxon>
        <taxon>Pseudomonadati</taxon>
        <taxon>Myxococcota</taxon>
        <taxon>Polyangia</taxon>
        <taxon>Nannocystales</taxon>
        <taxon>Nannocystaceae</taxon>
        <taxon>Nannocystis</taxon>
    </lineage>
</organism>
<dbReference type="Gene3D" id="1.10.510.10">
    <property type="entry name" value="Transferase(Phosphotransferase) domain 1"/>
    <property type="match status" value="1"/>
</dbReference>
<dbReference type="InterPro" id="IPR000719">
    <property type="entry name" value="Prot_kinase_dom"/>
</dbReference>
<feature type="domain" description="Protein kinase" evidence="7">
    <location>
        <begin position="14"/>
        <end position="323"/>
    </location>
</feature>
<dbReference type="InterPro" id="IPR011990">
    <property type="entry name" value="TPR-like_helical_dom_sf"/>
</dbReference>
<reference evidence="8 9" key="1">
    <citation type="submission" date="2022-11" db="EMBL/GenBank/DDBJ databases">
        <title>Minimal conservation of predation-associated metabolite biosynthetic gene clusters underscores biosynthetic potential of Myxococcota including descriptions for ten novel species: Archangium lansinium sp. nov., Myxococcus landrumus sp. nov., Nannocystis bai.</title>
        <authorList>
            <person name="Ahearne A."/>
            <person name="Stevens C."/>
            <person name="Dowd S."/>
        </authorList>
    </citation>
    <scope>NUCLEOTIDE SEQUENCE [LARGE SCALE GENOMIC DNA]</scope>
    <source>
        <strain evidence="8 9">NCELM</strain>
    </source>
</reference>
<evidence type="ECO:0000256" key="1">
    <source>
        <dbReference type="ARBA" id="ARBA00022679"/>
    </source>
</evidence>
<dbReference type="SUPFAM" id="SSF48452">
    <property type="entry name" value="TPR-like"/>
    <property type="match status" value="2"/>
</dbReference>
<dbReference type="Gene3D" id="3.30.200.20">
    <property type="entry name" value="Phosphorylase Kinase, domain 1"/>
    <property type="match status" value="1"/>
</dbReference>
<evidence type="ECO:0000313" key="8">
    <source>
        <dbReference type="EMBL" id="MDC0673819.1"/>
    </source>
</evidence>
<dbReference type="InterPro" id="IPR011009">
    <property type="entry name" value="Kinase-like_dom_sf"/>
</dbReference>
<keyword evidence="5" id="KW-0802">TPR repeat</keyword>
<feature type="repeat" description="TPR" evidence="5">
    <location>
        <begin position="743"/>
        <end position="776"/>
    </location>
</feature>
<dbReference type="SUPFAM" id="SSF56112">
    <property type="entry name" value="Protein kinase-like (PK-like)"/>
    <property type="match status" value="1"/>
</dbReference>
<keyword evidence="2 6" id="KW-0547">Nucleotide-binding</keyword>
<dbReference type="SMART" id="SM00028">
    <property type="entry name" value="TPR"/>
    <property type="match status" value="5"/>
</dbReference>
<evidence type="ECO:0000256" key="5">
    <source>
        <dbReference type="PROSITE-ProRule" id="PRU00339"/>
    </source>
</evidence>
<dbReference type="RefSeq" id="WP_272007398.1">
    <property type="nucleotide sequence ID" value="NZ_JAQNDN010000023.1"/>
</dbReference>
<dbReference type="PANTHER" id="PTHR43289:SF6">
    <property type="entry name" value="SERINE_THREONINE-PROTEIN KINASE NEKL-3"/>
    <property type="match status" value="1"/>
</dbReference>
<keyword evidence="3 8" id="KW-0418">Kinase</keyword>
<dbReference type="InterPro" id="IPR008271">
    <property type="entry name" value="Ser/Thr_kinase_AS"/>
</dbReference>
<feature type="repeat" description="TPR" evidence="5">
    <location>
        <begin position="826"/>
        <end position="859"/>
    </location>
</feature>
<name>A0ABT5BI35_9BACT</name>
<dbReference type="InterPro" id="IPR017441">
    <property type="entry name" value="Protein_kinase_ATP_BS"/>
</dbReference>
<protein>
    <submittedName>
        <fullName evidence="8">Serine/threonine-protein kinase</fullName>
    </submittedName>
</protein>
<keyword evidence="9" id="KW-1185">Reference proteome</keyword>
<keyword evidence="1" id="KW-0808">Transferase</keyword>
<dbReference type="PROSITE" id="PS50005">
    <property type="entry name" value="TPR"/>
    <property type="match status" value="2"/>
</dbReference>
<dbReference type="EMBL" id="JAQNDN010000023">
    <property type="protein sequence ID" value="MDC0673819.1"/>
    <property type="molecule type" value="Genomic_DNA"/>
</dbReference>
<evidence type="ECO:0000256" key="2">
    <source>
        <dbReference type="ARBA" id="ARBA00022741"/>
    </source>
</evidence>
<dbReference type="CDD" id="cd14014">
    <property type="entry name" value="STKc_PknB_like"/>
    <property type="match status" value="1"/>
</dbReference>
<evidence type="ECO:0000256" key="3">
    <source>
        <dbReference type="ARBA" id="ARBA00022777"/>
    </source>
</evidence>
<keyword evidence="4 6" id="KW-0067">ATP-binding</keyword>
<dbReference type="Pfam" id="PF00069">
    <property type="entry name" value="Pkinase"/>
    <property type="match status" value="1"/>
</dbReference>
<comment type="caution">
    <text evidence="8">The sequence shown here is derived from an EMBL/GenBank/DDBJ whole genome shotgun (WGS) entry which is preliminary data.</text>
</comment>
<dbReference type="Gene3D" id="1.25.40.10">
    <property type="entry name" value="Tetratricopeptide repeat domain"/>
    <property type="match status" value="2"/>
</dbReference>
<evidence type="ECO:0000313" key="9">
    <source>
        <dbReference type="Proteomes" id="UP001217838"/>
    </source>
</evidence>
<proteinExistence type="predicted"/>
<dbReference type="PROSITE" id="PS00108">
    <property type="entry name" value="PROTEIN_KINASE_ST"/>
    <property type="match status" value="1"/>
</dbReference>